<evidence type="ECO:0000256" key="2">
    <source>
        <dbReference type="ARBA" id="ARBA00022771"/>
    </source>
</evidence>
<accession>A0A2G9YKB2</accession>
<dbReference type="SMART" id="SM00400">
    <property type="entry name" value="ZnF_CHCC"/>
    <property type="match status" value="1"/>
</dbReference>
<dbReference type="InterPro" id="IPR050219">
    <property type="entry name" value="DnaG_primase"/>
</dbReference>
<keyword evidence="2" id="KW-0863">Zinc-finger</keyword>
<feature type="domain" description="Zinc finger CHC2-type" evidence="4">
    <location>
        <begin position="134"/>
        <end position="187"/>
    </location>
</feature>
<dbReference type="SUPFAM" id="SSF57783">
    <property type="entry name" value="Zinc beta-ribbon"/>
    <property type="match status" value="1"/>
</dbReference>
<dbReference type="EMBL" id="PCRK01000028">
    <property type="protein sequence ID" value="PIP19669.1"/>
    <property type="molecule type" value="Genomic_DNA"/>
</dbReference>
<evidence type="ECO:0000256" key="3">
    <source>
        <dbReference type="ARBA" id="ARBA00022833"/>
    </source>
</evidence>
<keyword evidence="3" id="KW-0862">Zinc</keyword>
<dbReference type="AlphaFoldDB" id="A0A2G9YKB2"/>
<comment type="caution">
    <text evidence="5">The sequence shown here is derived from an EMBL/GenBank/DDBJ whole genome shotgun (WGS) entry which is preliminary data.</text>
</comment>
<organism evidence="5 6">
    <name type="scientific">Candidatus Sherwoodlollariibacterium unditelluris</name>
    <dbReference type="NCBI Taxonomy" id="1974757"/>
    <lineage>
        <taxon>Bacteria</taxon>
        <taxon>Pseudomonadati</taxon>
        <taxon>Candidatus Omnitrophota</taxon>
        <taxon>Candidatus Sherwoodlollariibacterium</taxon>
    </lineage>
</organism>
<dbReference type="PANTHER" id="PTHR30313">
    <property type="entry name" value="DNA PRIMASE"/>
    <property type="match status" value="1"/>
</dbReference>
<dbReference type="Gene3D" id="3.90.580.10">
    <property type="entry name" value="Zinc finger, CHC2-type domain"/>
    <property type="match status" value="1"/>
</dbReference>
<dbReference type="InterPro" id="IPR002694">
    <property type="entry name" value="Znf_CHC2"/>
</dbReference>
<dbReference type="Pfam" id="PF01807">
    <property type="entry name" value="Zn_ribbon_DnaG"/>
    <property type="match status" value="1"/>
</dbReference>
<dbReference type="PANTHER" id="PTHR30313:SF2">
    <property type="entry name" value="DNA PRIMASE"/>
    <property type="match status" value="1"/>
</dbReference>
<evidence type="ECO:0000256" key="1">
    <source>
        <dbReference type="ARBA" id="ARBA00022723"/>
    </source>
</evidence>
<name>A0A2G9YKB2_9BACT</name>
<evidence type="ECO:0000313" key="5">
    <source>
        <dbReference type="EMBL" id="PIP19669.1"/>
    </source>
</evidence>
<dbReference type="GO" id="GO:0003899">
    <property type="term" value="F:DNA-directed RNA polymerase activity"/>
    <property type="evidence" value="ECO:0007669"/>
    <property type="project" value="InterPro"/>
</dbReference>
<protein>
    <recommendedName>
        <fullName evidence="4">Zinc finger CHC2-type domain-containing protein</fullName>
    </recommendedName>
</protein>
<dbReference type="GO" id="GO:0008270">
    <property type="term" value="F:zinc ion binding"/>
    <property type="evidence" value="ECO:0007669"/>
    <property type="project" value="UniProtKB-KW"/>
</dbReference>
<dbReference type="GO" id="GO:0005737">
    <property type="term" value="C:cytoplasm"/>
    <property type="evidence" value="ECO:0007669"/>
    <property type="project" value="TreeGrafter"/>
</dbReference>
<dbReference type="GO" id="GO:0006269">
    <property type="term" value="P:DNA replication, synthesis of primer"/>
    <property type="evidence" value="ECO:0007669"/>
    <property type="project" value="TreeGrafter"/>
</dbReference>
<dbReference type="GO" id="GO:0003677">
    <property type="term" value="F:DNA binding"/>
    <property type="evidence" value="ECO:0007669"/>
    <property type="project" value="InterPro"/>
</dbReference>
<keyword evidence="1" id="KW-0479">Metal-binding</keyword>
<proteinExistence type="predicted"/>
<reference evidence="5 6" key="1">
    <citation type="submission" date="2017-09" db="EMBL/GenBank/DDBJ databases">
        <title>Depth-based differentiation of microbial function through sediment-hosted aquifers and enrichment of novel symbionts in the deep terrestrial subsurface.</title>
        <authorList>
            <person name="Probst A.J."/>
            <person name="Ladd B."/>
            <person name="Jarett J.K."/>
            <person name="Geller-Mcgrath D.E."/>
            <person name="Sieber C.M."/>
            <person name="Emerson J.B."/>
            <person name="Anantharaman K."/>
            <person name="Thomas B.C."/>
            <person name="Malmstrom R."/>
            <person name="Stieglmeier M."/>
            <person name="Klingl A."/>
            <person name="Woyke T."/>
            <person name="Ryan C.M."/>
            <person name="Banfield J.F."/>
        </authorList>
    </citation>
    <scope>NUCLEOTIDE SEQUENCE [LARGE SCALE GENOMIC DNA]</scope>
    <source>
        <strain evidence="5">CG23_combo_of_CG06-09_8_20_14_all_41_10</strain>
    </source>
</reference>
<evidence type="ECO:0000259" key="4">
    <source>
        <dbReference type="SMART" id="SM00400"/>
    </source>
</evidence>
<sequence length="188" mass="22044">MVSLKSCEEIDQVWQELRGGVLFTSHDIRRYISDWGKEEKIKYLQNWIDMLSEEIKNIYQGYERMTERDVDILTKKVFLYMAGLKKREKLLKGLAMSLRLMKFSGEIKKGEITPEQIAQARDFPLTELIGVEKFPTFCPFHNDVHHPNFSVKDNRGHCFACGWSGDSIKFIMDRDKISFVETIKKLGR</sequence>
<evidence type="ECO:0000313" key="6">
    <source>
        <dbReference type="Proteomes" id="UP000231292"/>
    </source>
</evidence>
<gene>
    <name evidence="5" type="ORF">COX41_01655</name>
</gene>
<dbReference type="Proteomes" id="UP000231292">
    <property type="component" value="Unassembled WGS sequence"/>
</dbReference>
<dbReference type="InterPro" id="IPR036977">
    <property type="entry name" value="DNA_primase_Znf_CHC2"/>
</dbReference>